<keyword evidence="3" id="KW-0479">Metal-binding</keyword>
<dbReference type="SUPFAM" id="SSF46458">
    <property type="entry name" value="Globin-like"/>
    <property type="match status" value="1"/>
</dbReference>
<organism evidence="7 8">
    <name type="scientific">Nocardia acididurans</name>
    <dbReference type="NCBI Taxonomy" id="2802282"/>
    <lineage>
        <taxon>Bacteria</taxon>
        <taxon>Bacillati</taxon>
        <taxon>Actinomycetota</taxon>
        <taxon>Actinomycetes</taxon>
        <taxon>Mycobacteriales</taxon>
        <taxon>Nocardiaceae</taxon>
        <taxon>Nocardia</taxon>
    </lineage>
</organism>
<dbReference type="PROSITE" id="PS01033">
    <property type="entry name" value="GLOBIN"/>
    <property type="match status" value="1"/>
</dbReference>
<evidence type="ECO:0000313" key="8">
    <source>
        <dbReference type="Proteomes" id="UP000602198"/>
    </source>
</evidence>
<dbReference type="EMBL" id="JAERRJ010000022">
    <property type="protein sequence ID" value="MBL1079996.1"/>
    <property type="molecule type" value="Genomic_DNA"/>
</dbReference>
<evidence type="ECO:0000256" key="5">
    <source>
        <dbReference type="RuleBase" id="RU000356"/>
    </source>
</evidence>
<proteinExistence type="inferred from homology"/>
<evidence type="ECO:0000256" key="3">
    <source>
        <dbReference type="ARBA" id="ARBA00022723"/>
    </source>
</evidence>
<keyword evidence="4" id="KW-0408">Iron</keyword>
<dbReference type="Proteomes" id="UP000602198">
    <property type="component" value="Unassembled WGS sequence"/>
</dbReference>
<dbReference type="RefSeq" id="WP_201958044.1">
    <property type="nucleotide sequence ID" value="NZ_JAERRJ010000022.1"/>
</dbReference>
<dbReference type="PANTHER" id="PTHR43396:SF3">
    <property type="entry name" value="FLAVOHEMOPROTEIN"/>
    <property type="match status" value="1"/>
</dbReference>
<evidence type="ECO:0000256" key="1">
    <source>
        <dbReference type="ARBA" id="ARBA00022617"/>
    </source>
</evidence>
<reference evidence="7 8" key="1">
    <citation type="submission" date="2021-01" db="EMBL/GenBank/DDBJ databases">
        <title>WGS of actinomycetes isolated from Thailand.</title>
        <authorList>
            <person name="Thawai C."/>
        </authorList>
    </citation>
    <scope>NUCLEOTIDE SEQUENCE [LARGE SCALE GENOMIC DNA]</scope>
    <source>
        <strain evidence="7 8">LPG 2</strain>
    </source>
</reference>
<dbReference type="InterPro" id="IPR012292">
    <property type="entry name" value="Globin/Proto"/>
</dbReference>
<name>A0ABS1MH55_9NOCA</name>
<dbReference type="PANTHER" id="PTHR43396">
    <property type="entry name" value="FLAVOHEMOPROTEIN"/>
    <property type="match status" value="1"/>
</dbReference>
<protein>
    <recommendedName>
        <fullName evidence="6">Globin domain-containing protein</fullName>
    </recommendedName>
</protein>
<keyword evidence="1 5" id="KW-0349">Heme</keyword>
<dbReference type="Gene3D" id="1.10.490.10">
    <property type="entry name" value="Globins"/>
    <property type="match status" value="1"/>
</dbReference>
<feature type="domain" description="Globin" evidence="6">
    <location>
        <begin position="1"/>
        <end position="135"/>
    </location>
</feature>
<dbReference type="Pfam" id="PF00042">
    <property type="entry name" value="Globin"/>
    <property type="match status" value="1"/>
</dbReference>
<gene>
    <name evidence="7" type="ORF">JK358_36935</name>
</gene>
<evidence type="ECO:0000259" key="6">
    <source>
        <dbReference type="PROSITE" id="PS01033"/>
    </source>
</evidence>
<dbReference type="InterPro" id="IPR000971">
    <property type="entry name" value="Globin"/>
</dbReference>
<accession>A0ABS1MH55</accession>
<evidence type="ECO:0000256" key="4">
    <source>
        <dbReference type="ARBA" id="ARBA00023004"/>
    </source>
</evidence>
<sequence>MVNHMNIELLQASWKNVEAVGPEAVEYFYNHLFEAAPAVRPMFPEDMADQRKRFLNGLARIVTNVETLAADPSFVQQLGRDHAANGVVAEQYPVAGASLLATLEHFHGDAWTEELAGTWAAAYGAVADIMLSAEPAAV</sequence>
<comment type="similarity">
    <text evidence="5">Belongs to the globin family.</text>
</comment>
<keyword evidence="5" id="KW-0813">Transport</keyword>
<dbReference type="InterPro" id="IPR009050">
    <property type="entry name" value="Globin-like_sf"/>
</dbReference>
<evidence type="ECO:0000313" key="7">
    <source>
        <dbReference type="EMBL" id="MBL1079996.1"/>
    </source>
</evidence>
<keyword evidence="8" id="KW-1185">Reference proteome</keyword>
<evidence type="ECO:0000256" key="2">
    <source>
        <dbReference type="ARBA" id="ARBA00022621"/>
    </source>
</evidence>
<keyword evidence="2 5" id="KW-0561">Oxygen transport</keyword>
<comment type="caution">
    <text evidence="7">The sequence shown here is derived from an EMBL/GenBank/DDBJ whole genome shotgun (WGS) entry which is preliminary data.</text>
</comment>